<accession>A0ABR6GY25</accession>
<feature type="domain" description="YNCE-like beta-propeller" evidence="4">
    <location>
        <begin position="87"/>
        <end position="406"/>
    </location>
</feature>
<feature type="chain" id="PRO_5047054421" evidence="3">
    <location>
        <begin position="33"/>
        <end position="407"/>
    </location>
</feature>
<name>A0ABR6GY25_9BURK</name>
<evidence type="ECO:0000256" key="2">
    <source>
        <dbReference type="SAM" id="MobiDB-lite"/>
    </source>
</evidence>
<gene>
    <name evidence="5" type="ORF">FHS28_004440</name>
</gene>
<dbReference type="InterPro" id="IPR011045">
    <property type="entry name" value="N2O_reductase_N"/>
</dbReference>
<reference evidence="5 6" key="1">
    <citation type="submission" date="2020-08" db="EMBL/GenBank/DDBJ databases">
        <title>Genomic Encyclopedia of Type Strains, Phase III (KMG-III): the genomes of soil and plant-associated and newly described type strains.</title>
        <authorList>
            <person name="Whitman W."/>
        </authorList>
    </citation>
    <scope>NUCLEOTIDE SEQUENCE [LARGE SCALE GENOMIC DNA]</scope>
    <source>
        <strain evidence="5 6">CECT 7247</strain>
    </source>
</reference>
<keyword evidence="6" id="KW-1185">Reference proteome</keyword>
<dbReference type="InterPro" id="IPR015943">
    <property type="entry name" value="WD40/YVTN_repeat-like_dom_sf"/>
</dbReference>
<dbReference type="SUPFAM" id="SSF50974">
    <property type="entry name" value="Nitrous oxide reductase, N-terminal domain"/>
    <property type="match status" value="1"/>
</dbReference>
<dbReference type="Gene3D" id="2.130.10.10">
    <property type="entry name" value="YVTN repeat-like/Quinoprotein amine dehydrogenase"/>
    <property type="match status" value="3"/>
</dbReference>
<comment type="caution">
    <text evidence="5">The sequence shown here is derived from an EMBL/GenBank/DDBJ whole genome shotgun (WGS) entry which is preliminary data.</text>
</comment>
<organism evidence="5 6">
    <name type="scientific">Roseateles terrae</name>
    <dbReference type="NCBI Taxonomy" id="431060"/>
    <lineage>
        <taxon>Bacteria</taxon>
        <taxon>Pseudomonadati</taxon>
        <taxon>Pseudomonadota</taxon>
        <taxon>Betaproteobacteria</taxon>
        <taxon>Burkholderiales</taxon>
        <taxon>Sphaerotilaceae</taxon>
        <taxon>Roseateles</taxon>
    </lineage>
</organism>
<evidence type="ECO:0000256" key="1">
    <source>
        <dbReference type="ARBA" id="ARBA00022729"/>
    </source>
</evidence>
<dbReference type="InterPro" id="IPR048433">
    <property type="entry name" value="YNCE-like_beta-prop"/>
</dbReference>
<dbReference type="Proteomes" id="UP000574369">
    <property type="component" value="Unassembled WGS sequence"/>
</dbReference>
<evidence type="ECO:0000256" key="3">
    <source>
        <dbReference type="SAM" id="SignalP"/>
    </source>
</evidence>
<feature type="region of interest" description="Disordered" evidence="2">
    <location>
        <begin position="70"/>
        <end position="89"/>
    </location>
</feature>
<proteinExistence type="predicted"/>
<sequence length="407" mass="43247">MLFSSARPVAAALVLTATAVAGSLLMASPALARRTAATHATHSAQAHGAGSTAAATTAAAGTGAATAAAAGTPTAPSITSPSAGAAPAAPAAPAATSKVATSPIFVLNSLDADISVIDPRTFREVKRIPTGKEPHHLYLTPDRKTMVVANALGDSLTFLDPVTAEVQRTIYGISDPYHLRFSPDMKWLVLAGNRLDHVDIYKWQPQNQAQPLALTKRFSAPKTPSHLSIDTRSTVVYASMQDSSEIMAIDLNTLSVRWKVPVGKLPADVYLTPDDKYLLVALTGDHFVEVYEVGGLPQPKLVKRIDTGDGAHSFRALGDRRHVLVSNRAANTISKISLDSLSVVDVLKVPGGPDDMEILPDGRTLLVTSRWARKLTVMDLQTKQITTQVKVGKSPHGVWTLDQMPRQ</sequence>
<dbReference type="Pfam" id="PF21783">
    <property type="entry name" value="YNCE"/>
    <property type="match status" value="1"/>
</dbReference>
<evidence type="ECO:0000313" key="6">
    <source>
        <dbReference type="Proteomes" id="UP000574369"/>
    </source>
</evidence>
<evidence type="ECO:0000313" key="5">
    <source>
        <dbReference type="EMBL" id="MBB3197015.1"/>
    </source>
</evidence>
<dbReference type="EMBL" id="JACHXO010000010">
    <property type="protein sequence ID" value="MBB3197015.1"/>
    <property type="molecule type" value="Genomic_DNA"/>
</dbReference>
<dbReference type="InterPro" id="IPR051200">
    <property type="entry name" value="Host-pathogen_enzymatic-act"/>
</dbReference>
<protein>
    <submittedName>
        <fullName evidence="5">YVTN family beta-propeller protein</fullName>
    </submittedName>
</protein>
<feature type="signal peptide" evidence="3">
    <location>
        <begin position="1"/>
        <end position="32"/>
    </location>
</feature>
<evidence type="ECO:0000259" key="4">
    <source>
        <dbReference type="Pfam" id="PF21783"/>
    </source>
</evidence>
<keyword evidence="1 3" id="KW-0732">Signal</keyword>
<dbReference type="PANTHER" id="PTHR47197">
    <property type="entry name" value="PROTEIN NIRF"/>
    <property type="match status" value="1"/>
</dbReference>
<dbReference type="PANTHER" id="PTHR47197:SF3">
    <property type="entry name" value="DIHYDRO-HEME D1 DEHYDROGENASE"/>
    <property type="match status" value="1"/>
</dbReference>